<organism evidence="2 3">
    <name type="scientific">Zobellella endophytica</name>
    <dbReference type="NCBI Taxonomy" id="2116700"/>
    <lineage>
        <taxon>Bacteria</taxon>
        <taxon>Pseudomonadati</taxon>
        <taxon>Pseudomonadota</taxon>
        <taxon>Gammaproteobacteria</taxon>
        <taxon>Aeromonadales</taxon>
        <taxon>Aeromonadaceae</taxon>
        <taxon>Zobellella</taxon>
    </lineage>
</organism>
<protein>
    <submittedName>
        <fullName evidence="2">DUF2063 domain-containing protein</fullName>
    </submittedName>
</protein>
<dbReference type="Proteomes" id="UP000240243">
    <property type="component" value="Unassembled WGS sequence"/>
</dbReference>
<keyword evidence="3" id="KW-1185">Reference proteome</keyword>
<comment type="caution">
    <text evidence="2">The sequence shown here is derived from an EMBL/GenBank/DDBJ whole genome shotgun (WGS) entry which is preliminary data.</text>
</comment>
<dbReference type="InterPro" id="IPR044922">
    <property type="entry name" value="DUF2063_N_sf"/>
</dbReference>
<gene>
    <name evidence="2" type="ORF">C7H85_16325</name>
</gene>
<dbReference type="AlphaFoldDB" id="A0A2P7R0S5"/>
<dbReference type="RefSeq" id="WP_106730764.1">
    <property type="nucleotide sequence ID" value="NZ_PXYG01000008.1"/>
</dbReference>
<dbReference type="Gene3D" id="1.10.150.690">
    <property type="entry name" value="DUF2063"/>
    <property type="match status" value="1"/>
</dbReference>
<reference evidence="2 3" key="1">
    <citation type="submission" date="2018-03" db="EMBL/GenBank/DDBJ databases">
        <title>The draft genome of Zobellella sp. 59N8.</title>
        <authorList>
            <person name="Liu L."/>
            <person name="Li L."/>
            <person name="Zhang X."/>
            <person name="Liang L."/>
            <person name="Wang T."/>
        </authorList>
    </citation>
    <scope>NUCLEOTIDE SEQUENCE [LARGE SCALE GENOMIC DNA]</scope>
    <source>
        <strain evidence="2 3">59N8</strain>
    </source>
</reference>
<dbReference type="OrthoDB" id="4146344at2"/>
<sequence>MHHSFVKALFDPGLPVPAEVADRPGRQARFAVYRNNVRASLTEALAATFPVCRQLVGEDFFRALAGVYIGEQPPASPLLTDYGRTLPAFIERFPPAAPVPYLADMARLELAWLDAQHAADPIPLDKAALAALLTDEQRLAGQCLRLQPPVRLLRSGYGIVSLWRAHQGQLPIASVDPRRPENALLLRPGLSVRVISPSDADTDFIDALLRRLPLGDALEQTLHRHPDFEPGPILSLLLEHQAIAAFYPAGASS</sequence>
<evidence type="ECO:0000313" key="3">
    <source>
        <dbReference type="Proteomes" id="UP000240243"/>
    </source>
</evidence>
<dbReference type="Pfam" id="PF09836">
    <property type="entry name" value="DUF2063"/>
    <property type="match status" value="1"/>
</dbReference>
<proteinExistence type="predicted"/>
<evidence type="ECO:0000259" key="1">
    <source>
        <dbReference type="Pfam" id="PF09836"/>
    </source>
</evidence>
<dbReference type="InterPro" id="IPR018640">
    <property type="entry name" value="DUF2063"/>
</dbReference>
<dbReference type="EMBL" id="PXYG01000008">
    <property type="protein sequence ID" value="PSJ43809.1"/>
    <property type="molecule type" value="Genomic_DNA"/>
</dbReference>
<evidence type="ECO:0000313" key="2">
    <source>
        <dbReference type="EMBL" id="PSJ43809.1"/>
    </source>
</evidence>
<accession>A0A2P7R0S5</accession>
<feature type="domain" description="Putative DNA-binding" evidence="1">
    <location>
        <begin position="3"/>
        <end position="90"/>
    </location>
</feature>
<name>A0A2P7R0S5_9GAMM</name>